<comment type="caution">
    <text evidence="1">The sequence shown here is derived from an EMBL/GenBank/DDBJ whole genome shotgun (WGS) entry which is preliminary data.</text>
</comment>
<organism evidence="1 2">
    <name type="scientific">Cryobacterium zongtaii</name>
    <dbReference type="NCBI Taxonomy" id="1259217"/>
    <lineage>
        <taxon>Bacteria</taxon>
        <taxon>Bacillati</taxon>
        <taxon>Actinomycetota</taxon>
        <taxon>Actinomycetes</taxon>
        <taxon>Micrococcales</taxon>
        <taxon>Microbacteriaceae</taxon>
        <taxon>Cryobacterium</taxon>
    </lineage>
</organism>
<accession>A0A2S3ZBI3</accession>
<dbReference type="Proteomes" id="UP000237340">
    <property type="component" value="Unassembled WGS sequence"/>
</dbReference>
<protein>
    <submittedName>
        <fullName evidence="1">Uncharacterized protein</fullName>
    </submittedName>
</protein>
<gene>
    <name evidence="1" type="ORF">C3B61_15040</name>
</gene>
<evidence type="ECO:0000313" key="1">
    <source>
        <dbReference type="EMBL" id="POH62991.1"/>
    </source>
</evidence>
<proteinExistence type="predicted"/>
<name>A0A2S3ZBI3_9MICO</name>
<dbReference type="EMBL" id="PPXD01000024">
    <property type="protein sequence ID" value="POH62991.1"/>
    <property type="molecule type" value="Genomic_DNA"/>
</dbReference>
<reference evidence="1 2" key="1">
    <citation type="submission" date="2018-01" db="EMBL/GenBank/DDBJ databases">
        <title>Cryobacterium sp. nov., from glaciers in China.</title>
        <authorList>
            <person name="Liu Q."/>
            <person name="Xin Y.-H."/>
        </authorList>
    </citation>
    <scope>NUCLEOTIDE SEQUENCE [LARGE SCALE GENOMIC DNA]</scope>
    <source>
        <strain evidence="1 2">TMN-42</strain>
    </source>
</reference>
<evidence type="ECO:0000313" key="2">
    <source>
        <dbReference type="Proteomes" id="UP000237340"/>
    </source>
</evidence>
<sequence>MDNTIAGDYVTSIGARIVRSVSGFDAGDVLVQSGLDPRLFASEDDDRVRVPYMLWQLDSGDWLGVGMATVGYGGTGCGYSRSALTRAGASERVAHEIVRWRFCDAVDIDDEDTWIKTSEWPVHSRSTPMVVDDRMVVLFGDGLRSIRSFHDNIYSDRERRNAAGESSYPSVTQEAHLEAWLHFLDDAENLPEWAQGPRTARVFRNENAAAEDGFTATSASWGRWGQATHPCVVIEQGHVQLWGFYYRPSDTTEYLPAEAYAVLSLANVYPTSLAERDERVARPWSRFIANFVTQKDGLPDRIDISATGTQQVAYRPSVPVTYAG</sequence>
<keyword evidence="2" id="KW-1185">Reference proteome</keyword>
<dbReference type="AlphaFoldDB" id="A0A2S3ZBI3"/>